<protein>
    <submittedName>
        <fullName evidence="4">Uncharacterized protein</fullName>
    </submittedName>
</protein>
<evidence type="ECO:0000313" key="4">
    <source>
        <dbReference type="EMBL" id="GGW72865.1"/>
    </source>
</evidence>
<dbReference type="AlphaFoldDB" id="A0A918JE03"/>
<organism evidence="4 5">
    <name type="scientific">Alteromonas halophila</name>
    <dbReference type="NCBI Taxonomy" id="516698"/>
    <lineage>
        <taxon>Bacteria</taxon>
        <taxon>Pseudomonadati</taxon>
        <taxon>Pseudomonadota</taxon>
        <taxon>Gammaproteobacteria</taxon>
        <taxon>Alteromonadales</taxon>
        <taxon>Alteromonadaceae</taxon>
        <taxon>Alteromonas/Salinimonas group</taxon>
        <taxon>Alteromonas</taxon>
    </lineage>
</organism>
<reference evidence="4" key="1">
    <citation type="journal article" date="2014" name="Int. J. Syst. Evol. Microbiol.">
        <title>Complete genome sequence of Corynebacterium casei LMG S-19264T (=DSM 44701T), isolated from a smear-ripened cheese.</title>
        <authorList>
            <consortium name="US DOE Joint Genome Institute (JGI-PGF)"/>
            <person name="Walter F."/>
            <person name="Albersmeier A."/>
            <person name="Kalinowski J."/>
            <person name="Ruckert C."/>
        </authorList>
    </citation>
    <scope>NUCLEOTIDE SEQUENCE</scope>
    <source>
        <strain evidence="4">KCTC 22164</strain>
    </source>
</reference>
<feature type="signal peptide" evidence="3">
    <location>
        <begin position="1"/>
        <end position="25"/>
    </location>
</feature>
<evidence type="ECO:0000256" key="1">
    <source>
        <dbReference type="SAM" id="Coils"/>
    </source>
</evidence>
<reference evidence="4" key="2">
    <citation type="submission" date="2020-09" db="EMBL/GenBank/DDBJ databases">
        <authorList>
            <person name="Sun Q."/>
            <person name="Kim S."/>
        </authorList>
    </citation>
    <scope>NUCLEOTIDE SEQUENCE</scope>
    <source>
        <strain evidence="4">KCTC 22164</strain>
    </source>
</reference>
<evidence type="ECO:0000256" key="2">
    <source>
        <dbReference type="SAM" id="Phobius"/>
    </source>
</evidence>
<keyword evidence="2" id="KW-1133">Transmembrane helix</keyword>
<dbReference type="EMBL" id="BMXP01000001">
    <property type="protein sequence ID" value="GGW72865.1"/>
    <property type="molecule type" value="Genomic_DNA"/>
</dbReference>
<proteinExistence type="predicted"/>
<keyword evidence="5" id="KW-1185">Reference proteome</keyword>
<sequence>MLTRIVCVLLLYGLCALAFGASSLAEEDLEKKGLAGLHYRMGTFESRLAELEHSMLPHRELDAELKRLAEQVRDSRHANQPPTPNQDYTAPVLVKVTQPDNRTKSAGTADKNAESLSLFSLFVNGGIFSLAITALVLTILGLFGVYTVKRVKEGLHRQIEDAKKGLVARANIEATGKQLQSFANQAYHAYNTYKRCAEHTKNKRKPGDNKGDKYDTDAWQNYAFMDIAISLSEMAIDSAAVINEQFDNGDHQQDMSYTYYELLDVYAYCNLCFYYAERLQDKCFFSTNELKPSRAQLISRLKAATEKLDKANKTNARINKAWHHLKESLIHAKYFVDADFVHRTPALKETLIADIHAVLARALALDERDWYNATRQKWADLGMYTDP</sequence>
<keyword evidence="2" id="KW-0472">Membrane</keyword>
<feature type="coiled-coil region" evidence="1">
    <location>
        <begin position="294"/>
        <end position="321"/>
    </location>
</feature>
<keyword evidence="2" id="KW-0812">Transmembrane</keyword>
<keyword evidence="3" id="KW-0732">Signal</keyword>
<dbReference type="RefSeq" id="WP_189403081.1">
    <property type="nucleotide sequence ID" value="NZ_BMXP01000001.1"/>
</dbReference>
<gene>
    <name evidence="4" type="ORF">GCM10007391_00470</name>
</gene>
<feature type="chain" id="PRO_5037893140" evidence="3">
    <location>
        <begin position="26"/>
        <end position="387"/>
    </location>
</feature>
<name>A0A918JE03_9ALTE</name>
<feature type="transmembrane region" description="Helical" evidence="2">
    <location>
        <begin position="127"/>
        <end position="148"/>
    </location>
</feature>
<keyword evidence="1" id="KW-0175">Coiled coil</keyword>
<dbReference type="Proteomes" id="UP000631300">
    <property type="component" value="Unassembled WGS sequence"/>
</dbReference>
<comment type="caution">
    <text evidence="4">The sequence shown here is derived from an EMBL/GenBank/DDBJ whole genome shotgun (WGS) entry which is preliminary data.</text>
</comment>
<accession>A0A918JE03</accession>
<evidence type="ECO:0000313" key="5">
    <source>
        <dbReference type="Proteomes" id="UP000631300"/>
    </source>
</evidence>
<evidence type="ECO:0000256" key="3">
    <source>
        <dbReference type="SAM" id="SignalP"/>
    </source>
</evidence>